<evidence type="ECO:0000313" key="3">
    <source>
        <dbReference type="Proteomes" id="UP000007803"/>
    </source>
</evidence>
<dbReference type="STRING" id="563040.Saut_1800"/>
<proteinExistence type="predicted"/>
<evidence type="ECO:0000256" key="1">
    <source>
        <dbReference type="SAM" id="Phobius"/>
    </source>
</evidence>
<evidence type="ECO:0008006" key="4">
    <source>
        <dbReference type="Google" id="ProtNLM"/>
    </source>
</evidence>
<dbReference type="OrthoDB" id="5372496at2"/>
<protein>
    <recommendedName>
        <fullName evidence="4">Protein containing prepilin-type N-cleavage/methylation domain protein</fullName>
    </recommendedName>
</protein>
<dbReference type="RefSeq" id="WP_013327597.1">
    <property type="nucleotide sequence ID" value="NC_014506.1"/>
</dbReference>
<reference evidence="3" key="1">
    <citation type="journal article" date="2010" name="Stand. Genomic Sci.">
        <title>Complete genome sequence of Sulfurimonas autotrophica type strain (OK10).</title>
        <authorList>
            <person name="Sikorski J."/>
            <person name="Munk C."/>
            <person name="Lapidus A."/>
            <person name="Djao O."/>
            <person name="Lucas S."/>
            <person name="Glavina Del Rio T."/>
            <person name="Nolan M."/>
            <person name="Tice H."/>
            <person name="Han C."/>
            <person name="Cheng J."/>
            <person name="Tapia R."/>
            <person name="Goodwin L."/>
            <person name="Pitluck S."/>
            <person name="Liolios K."/>
            <person name="Ivanova N."/>
            <person name="Mavromatis K."/>
            <person name="Mikhailova N."/>
            <person name="Pati A."/>
            <person name="Sims D."/>
            <person name="Meincke L."/>
            <person name="Brettin T."/>
            <person name="Detter J."/>
            <person name="Chen A."/>
            <person name="Palaniappan K."/>
            <person name="Land M."/>
            <person name="Hauser L."/>
            <person name="Chang Y."/>
            <person name="Jeffries C."/>
            <person name="Rohde M."/>
            <person name="Lang E."/>
            <person name="Spring S."/>
            <person name="Goker M."/>
            <person name="Woyke T."/>
            <person name="Bristow J."/>
            <person name="Eisen J."/>
            <person name="Markowitz V."/>
            <person name="Hugenholtz P."/>
            <person name="Kyrpides N."/>
            <person name="Klenk H."/>
        </authorList>
    </citation>
    <scope>NUCLEOTIDE SEQUENCE [LARGE SCALE GENOMIC DNA]</scope>
    <source>
        <strain evidence="3">ATCC BAA-671 / DSM 16294 / JCM 11897 / OK10</strain>
    </source>
</reference>
<keyword evidence="1" id="KW-0472">Membrane</keyword>
<feature type="transmembrane region" description="Helical" evidence="1">
    <location>
        <begin position="12"/>
        <end position="34"/>
    </location>
</feature>
<organism evidence="2 3">
    <name type="scientific">Sulfurimonas autotrophica (strain ATCC BAA-671 / DSM 16294 / JCM 11897 / OK10)</name>
    <dbReference type="NCBI Taxonomy" id="563040"/>
    <lineage>
        <taxon>Bacteria</taxon>
        <taxon>Pseudomonadati</taxon>
        <taxon>Campylobacterota</taxon>
        <taxon>Epsilonproteobacteria</taxon>
        <taxon>Campylobacterales</taxon>
        <taxon>Sulfurimonadaceae</taxon>
        <taxon>Sulfurimonas</taxon>
    </lineage>
</organism>
<sequence length="307" mass="33850">MKNRFAFTMIELIFVIVIMGIIGKFGVEFLAQAYNSFIFSKINHELQSSSEATVEFIAKRLEGRIKDSVIARLADNSFDAIGDVNNSKNYVVLEWVGSDTDGYRGISDTNATHLPDWSGIIDLDAGNAAALVSPATDTTKINNLITVLSDGTAGVNNSAIFFIGANSDARTGYGWDGNVTMINAQQGAMHPVQSVAGQPDRFVSSTGTNFSGVDIYEYYKLAWTAYAVAMENYNAATNKGDLYLYHNYRPWLGEKFDDNNDSAHKSLIMQNVSTFRFMAIGSIMKIQVCTKTDLVEEYSLCKEKTVF</sequence>
<dbReference type="Proteomes" id="UP000007803">
    <property type="component" value="Chromosome"/>
</dbReference>
<dbReference type="KEGG" id="sua:Saut_1800"/>
<keyword evidence="1" id="KW-0812">Transmembrane</keyword>
<dbReference type="AlphaFoldDB" id="E0UQA1"/>
<keyword evidence="1" id="KW-1133">Transmembrane helix</keyword>
<name>E0UQA1_SULAO</name>
<accession>E0UQA1</accession>
<evidence type="ECO:0000313" key="2">
    <source>
        <dbReference type="EMBL" id="ADN09844.1"/>
    </source>
</evidence>
<dbReference type="HOGENOM" id="CLU_917751_0_0_7"/>
<gene>
    <name evidence="2" type="ordered locus">Saut_1800</name>
</gene>
<keyword evidence="3" id="KW-1185">Reference proteome</keyword>
<dbReference type="eggNOG" id="COG4968">
    <property type="taxonomic scope" value="Bacteria"/>
</dbReference>
<dbReference type="EMBL" id="CP002205">
    <property type="protein sequence ID" value="ADN09844.1"/>
    <property type="molecule type" value="Genomic_DNA"/>
</dbReference>